<evidence type="ECO:0000256" key="7">
    <source>
        <dbReference type="ARBA" id="ARBA00023295"/>
    </source>
</evidence>
<dbReference type="AlphaFoldDB" id="A0A9P0DAT2"/>
<feature type="signal peptide" evidence="10">
    <location>
        <begin position="1"/>
        <end position="16"/>
    </location>
</feature>
<evidence type="ECO:0000256" key="8">
    <source>
        <dbReference type="ARBA" id="ARBA00023326"/>
    </source>
</evidence>
<evidence type="ECO:0000256" key="3">
    <source>
        <dbReference type="ARBA" id="ARBA00012601"/>
    </source>
</evidence>
<keyword evidence="6" id="KW-0119">Carbohydrate metabolism</keyword>
<dbReference type="GO" id="GO:0030245">
    <property type="term" value="P:cellulose catabolic process"/>
    <property type="evidence" value="ECO:0007669"/>
    <property type="project" value="UniProtKB-KW"/>
</dbReference>
<dbReference type="EMBL" id="OV651821">
    <property type="protein sequence ID" value="CAH1115089.1"/>
    <property type="molecule type" value="Genomic_DNA"/>
</dbReference>
<accession>A0A9P0DAT2</accession>
<dbReference type="PROSITE" id="PS01140">
    <property type="entry name" value="GLYCOSYL_HYDROL_F45"/>
    <property type="match status" value="1"/>
</dbReference>
<dbReference type="InterPro" id="IPR036908">
    <property type="entry name" value="RlpA-like_sf"/>
</dbReference>
<feature type="domain" description="Glycosyl hydrolases family 45 active site" evidence="11">
    <location>
        <begin position="34"/>
        <end position="45"/>
    </location>
</feature>
<evidence type="ECO:0000256" key="4">
    <source>
        <dbReference type="ARBA" id="ARBA00022801"/>
    </source>
</evidence>
<evidence type="ECO:0000259" key="11">
    <source>
        <dbReference type="PROSITE" id="PS01140"/>
    </source>
</evidence>
<dbReference type="OrthoDB" id="10035502at2759"/>
<dbReference type="Proteomes" id="UP001153636">
    <property type="component" value="Chromosome 9"/>
</dbReference>
<dbReference type="SUPFAM" id="SSF50685">
    <property type="entry name" value="Barwin-like endoglucanases"/>
    <property type="match status" value="1"/>
</dbReference>
<evidence type="ECO:0000256" key="1">
    <source>
        <dbReference type="ARBA" id="ARBA00000966"/>
    </source>
</evidence>
<gene>
    <name evidence="12" type="ORF">PSYICH_LOCUS15003</name>
</gene>
<dbReference type="EC" id="3.2.1.4" evidence="3 9"/>
<evidence type="ECO:0000256" key="5">
    <source>
        <dbReference type="ARBA" id="ARBA00023001"/>
    </source>
</evidence>
<reference evidence="12" key="1">
    <citation type="submission" date="2022-01" db="EMBL/GenBank/DDBJ databases">
        <authorList>
            <person name="King R."/>
        </authorList>
    </citation>
    <scope>NUCLEOTIDE SEQUENCE</scope>
</reference>
<comment type="similarity">
    <text evidence="2">Belongs to the glycosyl hydrolase 45 (cellulase K) family.</text>
</comment>
<evidence type="ECO:0000313" key="13">
    <source>
        <dbReference type="Proteomes" id="UP001153636"/>
    </source>
</evidence>
<keyword evidence="10" id="KW-0732">Signal</keyword>
<keyword evidence="5" id="KW-0136">Cellulose degradation</keyword>
<dbReference type="PANTHER" id="PTHR39730">
    <property type="entry name" value="ENDOGLUCANASE 1"/>
    <property type="match status" value="1"/>
</dbReference>
<evidence type="ECO:0000256" key="6">
    <source>
        <dbReference type="ARBA" id="ARBA00023277"/>
    </source>
</evidence>
<evidence type="ECO:0000256" key="2">
    <source>
        <dbReference type="ARBA" id="ARBA00007793"/>
    </source>
</evidence>
<protein>
    <recommendedName>
        <fullName evidence="3 9">Cellulase</fullName>
        <ecNumber evidence="3 9">3.2.1.4</ecNumber>
    </recommendedName>
</protein>
<comment type="catalytic activity">
    <reaction evidence="1 9">
        <text>Endohydrolysis of (1-&gt;4)-beta-D-glucosidic linkages in cellulose, lichenin and cereal beta-D-glucans.</text>
        <dbReference type="EC" id="3.2.1.4"/>
    </reaction>
</comment>
<feature type="chain" id="PRO_5040341414" description="Cellulase" evidence="10">
    <location>
        <begin position="17"/>
        <end position="236"/>
    </location>
</feature>
<dbReference type="Gene3D" id="2.40.40.10">
    <property type="entry name" value="RlpA-like domain"/>
    <property type="match status" value="1"/>
</dbReference>
<proteinExistence type="inferred from homology"/>
<evidence type="ECO:0000256" key="9">
    <source>
        <dbReference type="PROSITE-ProRule" id="PRU10069"/>
    </source>
</evidence>
<keyword evidence="7" id="KW-0326">Glycosidase</keyword>
<dbReference type="InterPro" id="IPR000334">
    <property type="entry name" value="Glyco_hydro_45"/>
</dbReference>
<sequence length="236" mass="25484">MKYALALLALVAAVLSEDIHFETVVGGRSGNGKTTRYWDCCKPSCAWKENIRTRDMKPVNTCAKNGRNTLSPSVQSGCNGGSAYMCNNNQPWAVNNTLGYGFAAASFAGGVDTNMCCACFKVDFTDQIAGKSMVIQVTNTGSDLSSNHFDIALPGGGVGIFNAGCHNQWNAPWNGWGDQYGGVKSRNECYTLPKDLQSGCLFRFDFLKNANNPGMRFNQVKCPREIIAKSGCSLDP</sequence>
<dbReference type="PANTHER" id="PTHR39730:SF1">
    <property type="entry name" value="ENDOGLUCANASE 1"/>
    <property type="match status" value="1"/>
</dbReference>
<feature type="active site" description="Nucleophile" evidence="9">
    <location>
        <position position="39"/>
    </location>
</feature>
<dbReference type="GO" id="GO:0008810">
    <property type="term" value="F:cellulase activity"/>
    <property type="evidence" value="ECO:0007669"/>
    <property type="project" value="UniProtKB-EC"/>
</dbReference>
<name>A0A9P0DAT2_9CUCU</name>
<evidence type="ECO:0000256" key="10">
    <source>
        <dbReference type="SAM" id="SignalP"/>
    </source>
</evidence>
<keyword evidence="4" id="KW-0378">Hydrolase</keyword>
<dbReference type="InterPro" id="IPR052288">
    <property type="entry name" value="GH45_Enzymes"/>
</dbReference>
<keyword evidence="13" id="KW-1185">Reference proteome</keyword>
<evidence type="ECO:0000313" key="12">
    <source>
        <dbReference type="EMBL" id="CAH1115089.1"/>
    </source>
</evidence>
<organism evidence="12 13">
    <name type="scientific">Psylliodes chrysocephalus</name>
    <dbReference type="NCBI Taxonomy" id="3402493"/>
    <lineage>
        <taxon>Eukaryota</taxon>
        <taxon>Metazoa</taxon>
        <taxon>Ecdysozoa</taxon>
        <taxon>Arthropoda</taxon>
        <taxon>Hexapoda</taxon>
        <taxon>Insecta</taxon>
        <taxon>Pterygota</taxon>
        <taxon>Neoptera</taxon>
        <taxon>Endopterygota</taxon>
        <taxon>Coleoptera</taxon>
        <taxon>Polyphaga</taxon>
        <taxon>Cucujiformia</taxon>
        <taxon>Chrysomeloidea</taxon>
        <taxon>Chrysomelidae</taxon>
        <taxon>Galerucinae</taxon>
        <taxon>Alticini</taxon>
        <taxon>Psylliodes</taxon>
    </lineage>
</organism>
<keyword evidence="8" id="KW-0624">Polysaccharide degradation</keyword>
<dbReference type="Pfam" id="PF02015">
    <property type="entry name" value="Glyco_hydro_45"/>
    <property type="match status" value="1"/>
</dbReference>